<sequence length="255" mass="27977">MGLRLNWLQRSIVLFAYTAVMVLSNDRTVIGDYPPGCYGGSGFLKTRNLRALDDACLYMTGEVNSQGVKPRFIGIRLESQHLPGPDIGEYGTFELQWALPDGGANSHAVIVSGAGQALLSVGNEQVFMRLALGSPNITTTDEDGVTAVSIASHVFAQFKEAIPLTANVATPWYYTEGRADAFALALHSPIVESEAEAFNRNFYTTQLHISILQARGNSYQLAASFRAEGGYVPWEERELRPFSVYTDIVTGYVYY</sequence>
<name>A0A7J6T325_PEROL</name>
<keyword evidence="1" id="KW-0732">Signal</keyword>
<feature type="chain" id="PRO_5029635760" description="Protein arginine methyltransferase 10" evidence="1">
    <location>
        <begin position="32"/>
        <end position="255"/>
    </location>
</feature>
<dbReference type="AlphaFoldDB" id="A0A7J6T325"/>
<dbReference type="Proteomes" id="UP000574390">
    <property type="component" value="Unassembled WGS sequence"/>
</dbReference>
<evidence type="ECO:0000313" key="2">
    <source>
        <dbReference type="EMBL" id="KAF4739495.1"/>
    </source>
</evidence>
<organism evidence="2 3">
    <name type="scientific">Perkinsus olseni</name>
    <name type="common">Perkinsus atlanticus</name>
    <dbReference type="NCBI Taxonomy" id="32597"/>
    <lineage>
        <taxon>Eukaryota</taxon>
        <taxon>Sar</taxon>
        <taxon>Alveolata</taxon>
        <taxon>Perkinsozoa</taxon>
        <taxon>Perkinsea</taxon>
        <taxon>Perkinsida</taxon>
        <taxon>Perkinsidae</taxon>
        <taxon>Perkinsus</taxon>
    </lineage>
</organism>
<feature type="signal peptide" evidence="1">
    <location>
        <begin position="1"/>
        <end position="31"/>
    </location>
</feature>
<gene>
    <name evidence="2" type="ORF">FOZ62_000061</name>
</gene>
<evidence type="ECO:0000313" key="3">
    <source>
        <dbReference type="Proteomes" id="UP000574390"/>
    </source>
</evidence>
<evidence type="ECO:0000256" key="1">
    <source>
        <dbReference type="SAM" id="SignalP"/>
    </source>
</evidence>
<dbReference type="EMBL" id="JABANM010010355">
    <property type="protein sequence ID" value="KAF4739495.1"/>
    <property type="molecule type" value="Genomic_DNA"/>
</dbReference>
<protein>
    <recommendedName>
        <fullName evidence="4">Protein arginine methyltransferase 10</fullName>
    </recommendedName>
</protein>
<reference evidence="2 3" key="1">
    <citation type="submission" date="2020-04" db="EMBL/GenBank/DDBJ databases">
        <title>Perkinsus olseni comparative genomics.</title>
        <authorList>
            <person name="Bogema D.R."/>
        </authorList>
    </citation>
    <scope>NUCLEOTIDE SEQUENCE [LARGE SCALE GENOMIC DNA]</scope>
    <source>
        <strain evidence="2">ATCC PRA-205</strain>
    </source>
</reference>
<evidence type="ECO:0008006" key="4">
    <source>
        <dbReference type="Google" id="ProtNLM"/>
    </source>
</evidence>
<accession>A0A7J6T325</accession>
<proteinExistence type="predicted"/>
<comment type="caution">
    <text evidence="2">The sequence shown here is derived from an EMBL/GenBank/DDBJ whole genome shotgun (WGS) entry which is preliminary data.</text>
</comment>